<proteinExistence type="predicted"/>
<dbReference type="InterPro" id="IPR016181">
    <property type="entry name" value="Acyl_CoA_acyltransferase"/>
</dbReference>
<gene>
    <name evidence="1" type="ORF">HA49_15245</name>
</gene>
<dbReference type="OrthoDB" id="6447890at2"/>
<evidence type="ECO:0008006" key="3">
    <source>
        <dbReference type="Google" id="ProtNLM"/>
    </source>
</evidence>
<protein>
    <recommendedName>
        <fullName evidence="3">Mig-14 family protein</fullName>
    </recommendedName>
</protein>
<dbReference type="SUPFAM" id="SSF55729">
    <property type="entry name" value="Acyl-CoA N-acyltransferases (Nat)"/>
    <property type="match status" value="1"/>
</dbReference>
<evidence type="ECO:0000313" key="1">
    <source>
        <dbReference type="EMBL" id="KGD72123.1"/>
    </source>
</evidence>
<evidence type="ECO:0000313" key="2">
    <source>
        <dbReference type="Proteomes" id="UP000029577"/>
    </source>
</evidence>
<organism evidence="1 2">
    <name type="scientific">Tatumella morbirosei</name>
    <dbReference type="NCBI Taxonomy" id="642227"/>
    <lineage>
        <taxon>Bacteria</taxon>
        <taxon>Pseudomonadati</taxon>
        <taxon>Pseudomonadota</taxon>
        <taxon>Gammaproteobacteria</taxon>
        <taxon>Enterobacterales</taxon>
        <taxon>Erwiniaceae</taxon>
        <taxon>Tatumella</taxon>
    </lineage>
</organism>
<dbReference type="eggNOG" id="COG5653">
    <property type="taxonomic scope" value="Bacteria"/>
</dbReference>
<dbReference type="InterPro" id="IPR009977">
    <property type="entry name" value="Mig-14"/>
</dbReference>
<accession>A0A095UCH9</accession>
<dbReference type="Pfam" id="PF07395">
    <property type="entry name" value="Mig-14"/>
    <property type="match status" value="1"/>
</dbReference>
<dbReference type="STRING" id="642227.HA49_15245"/>
<dbReference type="Proteomes" id="UP000029577">
    <property type="component" value="Unassembled WGS sequence"/>
</dbReference>
<dbReference type="Gene3D" id="3.40.630.30">
    <property type="match status" value="1"/>
</dbReference>
<comment type="caution">
    <text evidence="1">The sequence shown here is derived from an EMBL/GenBank/DDBJ whole genome shotgun (WGS) entry which is preliminary data.</text>
</comment>
<sequence>MSQIKRVLYGWKTSDASIYELCYKRYGGSVNMHPDVIRFFATLNSQPVAYYHKERNGEYIAAYALLATRRIGVEQWKNFPLSYDEIMIPIARGETIFFPEKANKISHFNKGNFRNVNFSFARKTKVCFAKNSYSSKTEKNRRNEYNRFLRAGGRCCDLSQYSTEELADFYIFLFRSRFTDKLECYSRENLITIIRAMKKMVFGHILFIENEPCAMDLIFMAESDSIAYFDVPNGGINMKYTDLSPGSLLMWKNITSAREYCAITGKEMRFSMGSLGKNWTYKLRWADALKTGKTIF</sequence>
<name>A0A095UCH9_9GAMM</name>
<dbReference type="AlphaFoldDB" id="A0A095UCH9"/>
<dbReference type="RefSeq" id="WP_038021394.1">
    <property type="nucleotide sequence ID" value="NZ_JPKR02000003.1"/>
</dbReference>
<reference evidence="1" key="1">
    <citation type="submission" date="2014-12" db="EMBL/GenBank/DDBJ databases">
        <title>The draft genome of the Tatumella morbirosei type strain, LMG23360T isolated from pineapple rot.</title>
        <authorList>
            <person name="Smits T.H."/>
            <person name="Palmer M."/>
            <person name="Venter S.N."/>
            <person name="Duffy B."/>
            <person name="Steenkamp E.T."/>
            <person name="Chan W.Y."/>
            <person name="Coutinho T.A."/>
            <person name="Coetzee M.P."/>
            <person name="De Maayer P."/>
        </authorList>
    </citation>
    <scope>NUCLEOTIDE SEQUENCE [LARGE SCALE GENOMIC DNA]</scope>
    <source>
        <strain evidence="1">LMG 23360</strain>
    </source>
</reference>
<dbReference type="EMBL" id="JPKR02000003">
    <property type="protein sequence ID" value="KGD72123.1"/>
    <property type="molecule type" value="Genomic_DNA"/>
</dbReference>
<keyword evidence="2" id="KW-1185">Reference proteome</keyword>